<name>A0A2M7G3W4_9BACT</name>
<comment type="caution">
    <text evidence="3">The sequence shown here is derived from an EMBL/GenBank/DDBJ whole genome shotgun (WGS) entry which is preliminary data.</text>
</comment>
<evidence type="ECO:0000259" key="2">
    <source>
        <dbReference type="Pfam" id="PF21347"/>
    </source>
</evidence>
<accession>A0A2M7G3W4</accession>
<evidence type="ECO:0000256" key="1">
    <source>
        <dbReference type="SAM" id="SignalP"/>
    </source>
</evidence>
<dbReference type="AlphaFoldDB" id="A0A2M7G3W4"/>
<feature type="domain" description="DUF3108" evidence="2">
    <location>
        <begin position="163"/>
        <end position="208"/>
    </location>
</feature>
<feature type="chain" id="PRO_5015005882" description="DUF3108 domain-containing protein" evidence="1">
    <location>
        <begin position="21"/>
        <end position="237"/>
    </location>
</feature>
<organism evidence="3 4">
    <name type="scientific">bacterium (Candidatus Blackallbacteria) CG17_big_fil_post_rev_8_21_14_2_50_48_46</name>
    <dbReference type="NCBI Taxonomy" id="2014261"/>
    <lineage>
        <taxon>Bacteria</taxon>
        <taxon>Candidatus Blackallbacteria</taxon>
    </lineage>
</organism>
<gene>
    <name evidence="3" type="ORF">COW36_11875</name>
</gene>
<reference evidence="3 4" key="1">
    <citation type="submission" date="2017-09" db="EMBL/GenBank/DDBJ databases">
        <title>Depth-based differentiation of microbial function through sediment-hosted aquifers and enrichment of novel symbionts in the deep terrestrial subsurface.</title>
        <authorList>
            <person name="Probst A.J."/>
            <person name="Ladd B."/>
            <person name="Jarett J.K."/>
            <person name="Geller-Mcgrath D.E."/>
            <person name="Sieber C.M."/>
            <person name="Emerson J.B."/>
            <person name="Anantharaman K."/>
            <person name="Thomas B.C."/>
            <person name="Malmstrom R."/>
            <person name="Stieglmeier M."/>
            <person name="Klingl A."/>
            <person name="Woyke T."/>
            <person name="Ryan C.M."/>
            <person name="Banfield J.F."/>
        </authorList>
    </citation>
    <scope>NUCLEOTIDE SEQUENCE [LARGE SCALE GENOMIC DNA]</scope>
    <source>
        <strain evidence="3">CG17_big_fil_post_rev_8_21_14_2_50_48_46</strain>
    </source>
</reference>
<sequence>MRRSLIFSALFFLSACQATLAPNPVSRSSVKTLSASEIKRYYPLEAGRSWTFSLEQSQNDQPNTKFKTMIMRAEPLGVEGEAETAVLRRSYPDSDIKPTPTLVKRFADRVELSRYHEQVLRESFKLPEAEVRGVNFLTAMQLPFQAGKAWEGRVFNGGTETIQVMGFETVTVPAGTFQALKIEHHLRYENGKEDYLRYWYAPDLGMVKLYEELTFYYGQWLKFRSTGVLTQFTPPSR</sequence>
<evidence type="ECO:0000313" key="3">
    <source>
        <dbReference type="EMBL" id="PIW16461.1"/>
    </source>
</evidence>
<proteinExistence type="predicted"/>
<dbReference type="EMBL" id="PFFQ01000037">
    <property type="protein sequence ID" value="PIW16461.1"/>
    <property type="molecule type" value="Genomic_DNA"/>
</dbReference>
<feature type="signal peptide" evidence="1">
    <location>
        <begin position="1"/>
        <end position="20"/>
    </location>
</feature>
<keyword evidence="1" id="KW-0732">Signal</keyword>
<dbReference type="PROSITE" id="PS51257">
    <property type="entry name" value="PROKAR_LIPOPROTEIN"/>
    <property type="match status" value="1"/>
</dbReference>
<protein>
    <recommendedName>
        <fullName evidence="2">DUF3108 domain-containing protein</fullName>
    </recommendedName>
</protein>
<dbReference type="InterPro" id="IPR049279">
    <property type="entry name" value="DUF3108-like"/>
</dbReference>
<dbReference type="Proteomes" id="UP000231019">
    <property type="component" value="Unassembled WGS sequence"/>
</dbReference>
<dbReference type="Gene3D" id="2.40.360.20">
    <property type="match status" value="1"/>
</dbReference>
<dbReference type="Pfam" id="PF21347">
    <property type="entry name" value="DUF3108_like"/>
    <property type="match status" value="1"/>
</dbReference>
<evidence type="ECO:0000313" key="4">
    <source>
        <dbReference type="Proteomes" id="UP000231019"/>
    </source>
</evidence>